<dbReference type="EnsemblMetazoa" id="XM_038196154.1">
    <property type="protein sequence ID" value="XP_038052082.1"/>
    <property type="gene ID" value="LOC119724867"/>
</dbReference>
<dbReference type="GeneID" id="119724867"/>
<reference evidence="2" key="1">
    <citation type="submission" date="2022-11" db="UniProtKB">
        <authorList>
            <consortium name="EnsemblMetazoa"/>
        </authorList>
    </citation>
    <scope>IDENTIFICATION</scope>
</reference>
<accession>A0A913ZJT7</accession>
<sequence length="140" mass="15278">MSTIPGGCFVAPDSLRRLNQLQKQHAREAKMQQAGNAQQTPQSPPVSPPVSPPILPPVDHARSNTFAHLITTVPLRLSEIIGRTRSMSSPQSTPPSTPPLSPRMPRSISKEAINVPDSEAINIPNRREEARNRNPLSESI</sequence>
<organism evidence="2 3">
    <name type="scientific">Patiria miniata</name>
    <name type="common">Bat star</name>
    <name type="synonym">Asterina miniata</name>
    <dbReference type="NCBI Taxonomy" id="46514"/>
    <lineage>
        <taxon>Eukaryota</taxon>
        <taxon>Metazoa</taxon>
        <taxon>Echinodermata</taxon>
        <taxon>Eleutherozoa</taxon>
        <taxon>Asterozoa</taxon>
        <taxon>Asteroidea</taxon>
        <taxon>Valvatacea</taxon>
        <taxon>Valvatida</taxon>
        <taxon>Asterinidae</taxon>
        <taxon>Patiria</taxon>
    </lineage>
</organism>
<proteinExistence type="predicted"/>
<evidence type="ECO:0000313" key="2">
    <source>
        <dbReference type="EnsemblMetazoa" id="XP_038052082.1"/>
    </source>
</evidence>
<dbReference type="RefSeq" id="XP_038052082.1">
    <property type="nucleotide sequence ID" value="XM_038196154.1"/>
</dbReference>
<feature type="region of interest" description="Disordered" evidence="1">
    <location>
        <begin position="21"/>
        <end position="60"/>
    </location>
</feature>
<feature type="compositionally biased region" description="Pro residues" evidence="1">
    <location>
        <begin position="92"/>
        <end position="102"/>
    </location>
</feature>
<feature type="compositionally biased region" description="Pro residues" evidence="1">
    <location>
        <begin position="42"/>
        <end position="56"/>
    </location>
</feature>
<name>A0A913ZJT7_PATMI</name>
<evidence type="ECO:0000313" key="3">
    <source>
        <dbReference type="Proteomes" id="UP000887568"/>
    </source>
</evidence>
<evidence type="ECO:0000256" key="1">
    <source>
        <dbReference type="SAM" id="MobiDB-lite"/>
    </source>
</evidence>
<dbReference type="AlphaFoldDB" id="A0A913ZJT7"/>
<dbReference type="Proteomes" id="UP000887568">
    <property type="component" value="Unplaced"/>
</dbReference>
<protein>
    <submittedName>
        <fullName evidence="2">Uncharacterized protein</fullName>
    </submittedName>
</protein>
<keyword evidence="3" id="KW-1185">Reference proteome</keyword>
<feature type="region of interest" description="Disordered" evidence="1">
    <location>
        <begin position="81"/>
        <end position="140"/>
    </location>
</feature>